<comment type="caution">
    <text evidence="1">The sequence shown here is derived from an EMBL/GenBank/DDBJ whole genome shotgun (WGS) entry which is preliminary data.</text>
</comment>
<dbReference type="Proteomes" id="UP001515660">
    <property type="component" value="Unassembled WGS sequence"/>
</dbReference>
<dbReference type="RefSeq" id="WP_166401356.1">
    <property type="nucleotide sequence ID" value="NZ_JAANHS010000001.1"/>
</dbReference>
<keyword evidence="2" id="KW-1185">Reference proteome</keyword>
<proteinExistence type="predicted"/>
<dbReference type="InterPro" id="IPR005587">
    <property type="entry name" value="UPF0304_YfbU"/>
</dbReference>
<reference evidence="1 2" key="1">
    <citation type="journal article" date="2022" name="Microorganisms">
        <title>Genome Sequence and Characterization of a Xanthorhodopsin-Containing, Aerobic Anoxygenic Phototrophic Rhodobacter Species, Isolated from Mesophilic Conditions at Yellowstone National Park.</title>
        <authorList>
            <person name="Kyndt J.A."/>
            <person name="Robertson S."/>
            <person name="Shoffstall I.B."/>
            <person name="Ramaley R.F."/>
            <person name="Meyer T.E."/>
        </authorList>
    </citation>
    <scope>NUCLEOTIDE SEQUENCE [LARGE SCALE GENOMIC DNA]</scope>
    <source>
        <strain evidence="1 2">M37P</strain>
    </source>
</reference>
<name>A0ABX0G2B5_9RHOB</name>
<dbReference type="InterPro" id="IPR023146">
    <property type="entry name" value="YfbU_alpha-helical_sf"/>
</dbReference>
<gene>
    <name evidence="1" type="ORF">G8O29_00940</name>
</gene>
<organism evidence="1 2">
    <name type="scientific">Rhodobacter calidifons</name>
    <dbReference type="NCBI Taxonomy" id="2715277"/>
    <lineage>
        <taxon>Bacteria</taxon>
        <taxon>Pseudomonadati</taxon>
        <taxon>Pseudomonadota</taxon>
        <taxon>Alphaproteobacteria</taxon>
        <taxon>Rhodobacterales</taxon>
        <taxon>Rhodobacter group</taxon>
        <taxon>Rhodobacter</taxon>
    </lineage>
</organism>
<accession>A0ABX0G2B5</accession>
<evidence type="ECO:0000313" key="1">
    <source>
        <dbReference type="EMBL" id="NHB75305.1"/>
    </source>
</evidence>
<sequence>MKLSDGEKIIIALLADIHKGLKIEGEIDVKGLMAAIYGGHLWSLKWDWTGLLHDYEADPAVVSQTTDILVMWSFLEQSFANLSDDDKAKVCAANHGDAPKFPGFDGNNEDHYGVAKHLINEMGRFQNFKDHYLNSHSQRLDNYLLMFRVFDPIRDTVGLRPNVQMTADEIISVLQAAYPAQAVA</sequence>
<evidence type="ECO:0008006" key="3">
    <source>
        <dbReference type="Google" id="ProtNLM"/>
    </source>
</evidence>
<dbReference type="EMBL" id="JAANHS010000001">
    <property type="protein sequence ID" value="NHB75305.1"/>
    <property type="molecule type" value="Genomic_DNA"/>
</dbReference>
<dbReference type="Pfam" id="PF03887">
    <property type="entry name" value="YfbU"/>
    <property type="match status" value="1"/>
</dbReference>
<protein>
    <recommendedName>
        <fullName evidence="3">YfbU-like protein</fullName>
    </recommendedName>
</protein>
<evidence type="ECO:0000313" key="2">
    <source>
        <dbReference type="Proteomes" id="UP001515660"/>
    </source>
</evidence>
<dbReference type="SUPFAM" id="SSF116960">
    <property type="entry name" value="YfbU-like"/>
    <property type="match status" value="1"/>
</dbReference>
<dbReference type="Gene3D" id="1.10.3190.10">
    <property type="entry name" value="yfbu gene product, domain 2"/>
    <property type="match status" value="1"/>
</dbReference>